<feature type="transmembrane region" description="Helical" evidence="6">
    <location>
        <begin position="47"/>
        <end position="68"/>
    </location>
</feature>
<feature type="compositionally biased region" description="Basic and acidic residues" evidence="5">
    <location>
        <begin position="122"/>
        <end position="132"/>
    </location>
</feature>
<comment type="subcellular location">
    <subcellularLocation>
        <location evidence="1">Membrane</location>
        <topology evidence="1">Multi-pass membrane protein</topology>
    </subcellularLocation>
</comment>
<protein>
    <submittedName>
        <fullName evidence="7">Uncharacterized protein</fullName>
    </submittedName>
</protein>
<dbReference type="OrthoDB" id="448280at2759"/>
<organism evidence="7 8">
    <name type="scientific">Owenia fusiformis</name>
    <name type="common">Polychaete worm</name>
    <dbReference type="NCBI Taxonomy" id="6347"/>
    <lineage>
        <taxon>Eukaryota</taxon>
        <taxon>Metazoa</taxon>
        <taxon>Spiralia</taxon>
        <taxon>Lophotrochozoa</taxon>
        <taxon>Annelida</taxon>
        <taxon>Polychaeta</taxon>
        <taxon>Sedentaria</taxon>
        <taxon>Canalipalpata</taxon>
        <taxon>Sabellida</taxon>
        <taxon>Oweniida</taxon>
        <taxon>Oweniidae</taxon>
        <taxon>Owenia</taxon>
    </lineage>
</organism>
<dbReference type="GO" id="GO:0005886">
    <property type="term" value="C:plasma membrane"/>
    <property type="evidence" value="ECO:0007669"/>
    <property type="project" value="TreeGrafter"/>
</dbReference>
<keyword evidence="8" id="KW-1185">Reference proteome</keyword>
<gene>
    <name evidence="7" type="ORF">OFUS_LOCUS21452</name>
</gene>
<dbReference type="GO" id="GO:0005385">
    <property type="term" value="F:zinc ion transmembrane transporter activity"/>
    <property type="evidence" value="ECO:0007669"/>
    <property type="project" value="TreeGrafter"/>
</dbReference>
<evidence type="ECO:0000256" key="4">
    <source>
        <dbReference type="ARBA" id="ARBA00023136"/>
    </source>
</evidence>
<name>A0A8J1XSQ0_OWEFU</name>
<dbReference type="AlphaFoldDB" id="A0A8J1XSQ0"/>
<reference evidence="7" key="1">
    <citation type="submission" date="2022-03" db="EMBL/GenBank/DDBJ databases">
        <authorList>
            <person name="Martin C."/>
        </authorList>
    </citation>
    <scope>NUCLEOTIDE SEQUENCE</scope>
</reference>
<dbReference type="InterPro" id="IPR003689">
    <property type="entry name" value="ZIP"/>
</dbReference>
<accession>A0A8J1XSQ0</accession>
<feature type="transmembrane region" description="Helical" evidence="6">
    <location>
        <begin position="319"/>
        <end position="338"/>
    </location>
</feature>
<dbReference type="PANTHER" id="PTHR11040">
    <property type="entry name" value="ZINC/IRON TRANSPORTER"/>
    <property type="match status" value="1"/>
</dbReference>
<evidence type="ECO:0000313" key="8">
    <source>
        <dbReference type="Proteomes" id="UP000749559"/>
    </source>
</evidence>
<evidence type="ECO:0000256" key="6">
    <source>
        <dbReference type="SAM" id="Phobius"/>
    </source>
</evidence>
<keyword evidence="3 6" id="KW-1133">Transmembrane helix</keyword>
<evidence type="ECO:0000313" key="7">
    <source>
        <dbReference type="EMBL" id="CAH1797115.1"/>
    </source>
</evidence>
<feature type="transmembrane region" description="Helical" evidence="6">
    <location>
        <begin position="88"/>
        <end position="112"/>
    </location>
</feature>
<feature type="transmembrane region" description="Helical" evidence="6">
    <location>
        <begin position="6"/>
        <end position="26"/>
    </location>
</feature>
<keyword evidence="4 6" id="KW-0472">Membrane</keyword>
<evidence type="ECO:0000256" key="3">
    <source>
        <dbReference type="ARBA" id="ARBA00022989"/>
    </source>
</evidence>
<dbReference type="Proteomes" id="UP000749559">
    <property type="component" value="Unassembled WGS sequence"/>
</dbReference>
<dbReference type="EMBL" id="CAIIXF020000010">
    <property type="protein sequence ID" value="CAH1797115.1"/>
    <property type="molecule type" value="Genomic_DNA"/>
</dbReference>
<dbReference type="Pfam" id="PF02535">
    <property type="entry name" value="Zip"/>
    <property type="match status" value="1"/>
</dbReference>
<comment type="caution">
    <text evidence="7">The sequence shown here is derived from an EMBL/GenBank/DDBJ whole genome shotgun (WGS) entry which is preliminary data.</text>
</comment>
<dbReference type="PANTHER" id="PTHR11040:SF140">
    <property type="entry name" value="ZRT (ZRT), IRT- (IRT-) LIKE PROTEIN TRANSPORTER"/>
    <property type="match status" value="1"/>
</dbReference>
<evidence type="ECO:0000256" key="5">
    <source>
        <dbReference type="SAM" id="MobiDB-lite"/>
    </source>
</evidence>
<feature type="transmembrane region" description="Helical" evidence="6">
    <location>
        <begin position="282"/>
        <end position="307"/>
    </location>
</feature>
<proteinExistence type="predicted"/>
<keyword evidence="2 6" id="KW-0812">Transmembrane</keyword>
<evidence type="ECO:0000256" key="2">
    <source>
        <dbReference type="ARBA" id="ARBA00022692"/>
    </source>
</evidence>
<sequence>MKIVVVKSLVLGGLFCMTFLSSMLPVKLLAAVNDSSHRERRRKYQRVISFLSCFAAGVFLATCLLDLFPDVQDKLYTTLDKMGIITGYPVAEFITVLGIFIILIIEQIVLTVKENHAHNQMIERGEDEERRGLLAKPPTSPCQRPYRSISDISGEYRVVNTDNSVESIGYNNESEIEESHEHEHHDPSSHSFIRSVMLIMALSIHSIFEGLAVGLQPTAQATLQIFIALILHKCVLAFSLGMNLMQSKLTTWGVIRSNLAFSLASPTGIAIGMLIIDVSDSLAASLVNGILQGIACGTFLYVTFFEVLPHEFNSQQDRLLKLLFLLIGYSSVAGILFLDPDVIRQKKIHGGP</sequence>
<feature type="region of interest" description="Disordered" evidence="5">
    <location>
        <begin position="122"/>
        <end position="143"/>
    </location>
</feature>
<feature type="transmembrane region" description="Helical" evidence="6">
    <location>
        <begin position="257"/>
        <end position="276"/>
    </location>
</feature>
<feature type="transmembrane region" description="Helical" evidence="6">
    <location>
        <begin position="196"/>
        <end position="215"/>
    </location>
</feature>
<feature type="transmembrane region" description="Helical" evidence="6">
    <location>
        <begin position="221"/>
        <end position="245"/>
    </location>
</feature>
<evidence type="ECO:0000256" key="1">
    <source>
        <dbReference type="ARBA" id="ARBA00004141"/>
    </source>
</evidence>